<sequence length="171" mass="18255">MILDPISVMLKYGFLAVLYIFLLWVSRSALKDLRRGSQTPALYGGGAPAPMMDEGTSIHAAGGGNAAALDRLDPRLVVERAPGHTPGMEYEVGPGAVLGRGDQAEIRLEDPFASSRHARLTRQGGVVILEDLGSTNGTYLNEELVGGPQPLHPGDRVRIGDSEFTYLDAVD</sequence>
<dbReference type="SMART" id="SM00240">
    <property type="entry name" value="FHA"/>
    <property type="match status" value="1"/>
</dbReference>
<feature type="domain" description="FHA" evidence="3">
    <location>
        <begin position="96"/>
        <end position="145"/>
    </location>
</feature>
<keyword evidence="1" id="KW-0597">Phosphoprotein</keyword>
<protein>
    <submittedName>
        <fullName evidence="4">FHA domain-containing protein FhaB</fullName>
    </submittedName>
</protein>
<dbReference type="Pfam" id="PF00498">
    <property type="entry name" value="FHA"/>
    <property type="match status" value="1"/>
</dbReference>
<name>A0AAU7ANY1_9ACTN</name>
<dbReference type="InterPro" id="IPR000253">
    <property type="entry name" value="FHA_dom"/>
</dbReference>
<keyword evidence="2" id="KW-1133">Transmembrane helix</keyword>
<dbReference type="CDD" id="cd00060">
    <property type="entry name" value="FHA"/>
    <property type="match status" value="1"/>
</dbReference>
<dbReference type="SUPFAM" id="SSF49879">
    <property type="entry name" value="SMAD/FHA domain"/>
    <property type="match status" value="1"/>
</dbReference>
<reference evidence="4" key="1">
    <citation type="submission" date="2022-12" db="EMBL/GenBank/DDBJ databases">
        <title>Paraconexibacter alkalitolerans sp. nov. and Baekduia alba sp. nov., isolated from soil and emended description of the genera Paraconexibacter (Chun et al., 2020) and Baekduia (An et al., 2020).</title>
        <authorList>
            <person name="Vieira S."/>
            <person name="Huber K.J."/>
            <person name="Geppert A."/>
            <person name="Wolf J."/>
            <person name="Neumann-Schaal M."/>
            <person name="Muesken M."/>
            <person name="Overmann J."/>
        </authorList>
    </citation>
    <scope>NUCLEOTIDE SEQUENCE</scope>
    <source>
        <strain evidence="4">AEG42_29</strain>
    </source>
</reference>
<gene>
    <name evidence="4" type="primary">fhaB</name>
    <name evidence="4" type="ORF">DSM112329_00014</name>
</gene>
<keyword evidence="2" id="KW-0472">Membrane</keyword>
<evidence type="ECO:0000256" key="2">
    <source>
        <dbReference type="SAM" id="Phobius"/>
    </source>
</evidence>
<dbReference type="InterPro" id="IPR050923">
    <property type="entry name" value="Cell_Proc_Reg/RNA_Proc"/>
</dbReference>
<dbReference type="PANTHER" id="PTHR23308">
    <property type="entry name" value="NUCLEAR INHIBITOR OF PROTEIN PHOSPHATASE-1"/>
    <property type="match status" value="1"/>
</dbReference>
<evidence type="ECO:0000256" key="1">
    <source>
        <dbReference type="ARBA" id="ARBA00022553"/>
    </source>
</evidence>
<dbReference type="RefSeq" id="WP_354699759.1">
    <property type="nucleotide sequence ID" value="NZ_CP114014.1"/>
</dbReference>
<evidence type="ECO:0000259" key="3">
    <source>
        <dbReference type="PROSITE" id="PS50006"/>
    </source>
</evidence>
<evidence type="ECO:0000313" key="4">
    <source>
        <dbReference type="EMBL" id="XAY03202.1"/>
    </source>
</evidence>
<feature type="transmembrane region" description="Helical" evidence="2">
    <location>
        <begin position="6"/>
        <end position="25"/>
    </location>
</feature>
<dbReference type="AlphaFoldDB" id="A0AAU7ANY1"/>
<proteinExistence type="predicted"/>
<dbReference type="EMBL" id="CP114014">
    <property type="protein sequence ID" value="XAY03202.1"/>
    <property type="molecule type" value="Genomic_DNA"/>
</dbReference>
<keyword evidence="2" id="KW-0812">Transmembrane</keyword>
<dbReference type="InterPro" id="IPR008984">
    <property type="entry name" value="SMAD_FHA_dom_sf"/>
</dbReference>
<dbReference type="Gene3D" id="2.60.200.20">
    <property type="match status" value="1"/>
</dbReference>
<dbReference type="PROSITE" id="PS50006">
    <property type="entry name" value="FHA_DOMAIN"/>
    <property type="match status" value="1"/>
</dbReference>
<accession>A0AAU7ANY1</accession>
<dbReference type="KEGG" id="parq:DSM112329_00014"/>
<organism evidence="4">
    <name type="scientific">Paraconexibacter sp. AEG42_29</name>
    <dbReference type="NCBI Taxonomy" id="2997339"/>
    <lineage>
        <taxon>Bacteria</taxon>
        <taxon>Bacillati</taxon>
        <taxon>Actinomycetota</taxon>
        <taxon>Thermoleophilia</taxon>
        <taxon>Solirubrobacterales</taxon>
        <taxon>Paraconexibacteraceae</taxon>
        <taxon>Paraconexibacter</taxon>
    </lineage>
</organism>